<evidence type="ECO:0000313" key="1">
    <source>
        <dbReference type="EMBL" id="KEJ82639.1"/>
    </source>
</evidence>
<evidence type="ECO:0000313" key="2">
    <source>
        <dbReference type="Proteomes" id="UP000053232"/>
    </source>
</evidence>
<gene>
    <name evidence="1" type="ORF">OXYTRIMIC_557</name>
</gene>
<reference evidence="2" key="1">
    <citation type="journal article" date="2014" name="Cell">
        <title>The Architecture of a Scrambled Genome Reveals Massive Levels of Genomic Rearrangement during Development.</title>
        <authorList>
            <person name="Chen X."/>
            <person name="Bracht J.R."/>
            <person name="Goldman A.D."/>
            <person name="Dolzhenko E."/>
            <person name="Clay D.M."/>
            <person name="Swart E.C."/>
            <person name="Perlman D.H."/>
            <person name="Doak T.G."/>
            <person name="Stuart A."/>
            <person name="Amemiya C.T."/>
            <person name="Sebra R.P."/>
            <person name="Landweber L.F."/>
        </authorList>
    </citation>
    <scope>NUCLEOTIDE SEQUENCE [LARGE SCALE GENOMIC DNA]</scope>
    <source>
        <strain evidence="2">JRB310</strain>
    </source>
</reference>
<sequence>MHNFKTRLESIIKSKKINSQVRVLNETKSWRSEKGMMMTIATAESADIVEVSVEVIKKNGKSRGCRQQRERSKQQRYINNENEDYDYQNIIHNQLGIRTSKKKY</sequence>
<comment type="caution">
    <text evidence="1">The sequence shown here is derived from an EMBL/GenBank/DDBJ whole genome shotgun (WGS) entry which is preliminary data.</text>
</comment>
<organism evidence="1 2">
    <name type="scientific">Oxytricha trifallax</name>
    <dbReference type="NCBI Taxonomy" id="1172189"/>
    <lineage>
        <taxon>Eukaryota</taxon>
        <taxon>Sar</taxon>
        <taxon>Alveolata</taxon>
        <taxon>Ciliophora</taxon>
        <taxon>Intramacronucleata</taxon>
        <taxon>Spirotrichea</taxon>
        <taxon>Stichotrichia</taxon>
        <taxon>Sporadotrichida</taxon>
        <taxon>Oxytrichidae</taxon>
        <taxon>Oxytrichinae</taxon>
        <taxon>Oxytricha</taxon>
    </lineage>
</organism>
<dbReference type="EMBL" id="ARYC01009139">
    <property type="protein sequence ID" value="KEJ82639.1"/>
    <property type="molecule type" value="Genomic_DNA"/>
</dbReference>
<dbReference type="AlphaFoldDB" id="A0A073HYX8"/>
<proteinExistence type="predicted"/>
<name>A0A073HYX8_9SPIT</name>
<protein>
    <submittedName>
        <fullName evidence="1">Uncharacterized protein</fullName>
    </submittedName>
</protein>
<keyword evidence="2" id="KW-1185">Reference proteome</keyword>
<accession>A0A073HYX8</accession>
<dbReference type="Proteomes" id="UP000053232">
    <property type="component" value="Unassembled WGS sequence"/>
</dbReference>